<name>A0A668VJL9_OREAU</name>
<evidence type="ECO:0000256" key="1">
    <source>
        <dbReference type="ARBA" id="ARBA00022737"/>
    </source>
</evidence>
<feature type="compositionally biased region" description="Basic and acidic residues" evidence="4">
    <location>
        <begin position="587"/>
        <end position="608"/>
    </location>
</feature>
<evidence type="ECO:0000313" key="6">
    <source>
        <dbReference type="Proteomes" id="UP000472276"/>
    </source>
</evidence>
<dbReference type="GO" id="GO:0031415">
    <property type="term" value="C:NatA complex"/>
    <property type="evidence" value="ECO:0007669"/>
    <property type="project" value="TreeGrafter"/>
</dbReference>
<feature type="compositionally biased region" description="Basic and acidic residues" evidence="4">
    <location>
        <begin position="620"/>
        <end position="635"/>
    </location>
</feature>
<dbReference type="PIRSF" id="PIRSF000422">
    <property type="entry name" value="N-terminal-AcTrfase-A_aux_su"/>
    <property type="match status" value="1"/>
</dbReference>
<dbReference type="Pfam" id="PF13181">
    <property type="entry name" value="TPR_8"/>
    <property type="match status" value="1"/>
</dbReference>
<reference evidence="5" key="1">
    <citation type="submission" date="2025-08" db="UniProtKB">
        <authorList>
            <consortium name="Ensembl"/>
        </authorList>
    </citation>
    <scope>IDENTIFICATION</scope>
</reference>
<dbReference type="PANTHER" id="PTHR22767:SF6">
    <property type="entry name" value="N-ALPHA-ACETYLTRANSFERASE 15, NATA AUXILIARY SUBUNIT"/>
    <property type="match status" value="1"/>
</dbReference>
<dbReference type="Ensembl" id="ENSOABT00000052480.2">
    <property type="protein sequence ID" value="ENSOABP00000051177.2"/>
    <property type="gene ID" value="ENSOABG00000022728.2"/>
</dbReference>
<evidence type="ECO:0008006" key="7">
    <source>
        <dbReference type="Google" id="ProtNLM"/>
    </source>
</evidence>
<evidence type="ECO:0000256" key="4">
    <source>
        <dbReference type="SAM" id="MobiDB-lite"/>
    </source>
</evidence>
<feature type="compositionally biased region" description="Basic and acidic residues" evidence="4">
    <location>
        <begin position="650"/>
        <end position="662"/>
    </location>
</feature>
<feature type="repeat" description="TPR" evidence="3">
    <location>
        <begin position="80"/>
        <end position="113"/>
    </location>
</feature>
<dbReference type="PROSITE" id="PS50005">
    <property type="entry name" value="TPR"/>
    <property type="match status" value="1"/>
</dbReference>
<dbReference type="FunFam" id="1.25.40.1040:FF:000001">
    <property type="entry name" value="N-alpha-acetyltransferase 15, NatA auxiliary subunit"/>
    <property type="match status" value="1"/>
</dbReference>
<dbReference type="SMART" id="SM00028">
    <property type="entry name" value="TPR"/>
    <property type="match status" value="7"/>
</dbReference>
<organism evidence="5 6">
    <name type="scientific">Oreochromis aureus</name>
    <name type="common">Israeli tilapia</name>
    <name type="synonym">Chromis aureus</name>
    <dbReference type="NCBI Taxonomy" id="47969"/>
    <lineage>
        <taxon>Eukaryota</taxon>
        <taxon>Metazoa</taxon>
        <taxon>Chordata</taxon>
        <taxon>Craniata</taxon>
        <taxon>Vertebrata</taxon>
        <taxon>Euteleostomi</taxon>
        <taxon>Actinopterygii</taxon>
        <taxon>Neopterygii</taxon>
        <taxon>Teleostei</taxon>
        <taxon>Neoteleostei</taxon>
        <taxon>Acanthomorphata</taxon>
        <taxon>Ovalentaria</taxon>
        <taxon>Cichlomorphae</taxon>
        <taxon>Cichliformes</taxon>
        <taxon>Cichlidae</taxon>
        <taxon>African cichlids</taxon>
        <taxon>Pseudocrenilabrinae</taxon>
        <taxon>Oreochromini</taxon>
        <taxon>Oreochromis</taxon>
    </lineage>
</organism>
<dbReference type="AlphaFoldDB" id="A0A668VJL9"/>
<accession>A0A668VJL9</accession>
<feature type="region of interest" description="Disordered" evidence="4">
    <location>
        <begin position="587"/>
        <end position="662"/>
    </location>
</feature>
<evidence type="ECO:0000256" key="3">
    <source>
        <dbReference type="PROSITE-ProRule" id="PRU00339"/>
    </source>
</evidence>
<dbReference type="InterPro" id="IPR019734">
    <property type="entry name" value="TPR_rpt"/>
</dbReference>
<dbReference type="SUPFAM" id="SSF48452">
    <property type="entry name" value="TPR-like"/>
    <property type="match status" value="2"/>
</dbReference>
<keyword evidence="2 3" id="KW-0802">TPR repeat</keyword>
<evidence type="ECO:0000256" key="2">
    <source>
        <dbReference type="ARBA" id="ARBA00022803"/>
    </source>
</evidence>
<dbReference type="PANTHER" id="PTHR22767">
    <property type="entry name" value="N-TERMINAL ACETYLTRANSFERASE-RELATED"/>
    <property type="match status" value="1"/>
</dbReference>
<dbReference type="Gene3D" id="1.25.40.1040">
    <property type="match status" value="1"/>
</dbReference>
<dbReference type="FunFam" id="1.25.40.1010:FF:000001">
    <property type="entry name" value="N-alpha-acetyltransferase 15, NatA auxiliary subunit"/>
    <property type="match status" value="1"/>
</dbReference>
<dbReference type="Gene3D" id="1.25.40.1010">
    <property type="match status" value="1"/>
</dbReference>
<dbReference type="Pfam" id="PF12569">
    <property type="entry name" value="NatA_aux_su"/>
    <property type="match status" value="1"/>
</dbReference>
<evidence type="ECO:0000313" key="5">
    <source>
        <dbReference type="Ensembl" id="ENSOABP00000051177.2"/>
    </source>
</evidence>
<protein>
    <recommendedName>
        <fullName evidence="7">N(alpha)-acetyltransferase 15, NatA auxiliary subunit a</fullName>
    </recommendedName>
</protein>
<feature type="compositionally biased region" description="Basic residues" evidence="4">
    <location>
        <begin position="609"/>
        <end position="618"/>
    </location>
</feature>
<sequence length="882" mass="102189">MPTITLPPKENALFKRILRCYEHKQYRNGLKFCKQILSNPKFSEHGETLAMKGLTLNCLGKKEEAYELVRRGLRNDLKSHVCWHVYGLLQRSDKKYDEAIKCYRNALKWDKDNLQILRDLSLLQIQMRDLEGYRETRYQLLQLRPAQRASWIGYAVAYHLLEDFEMAAKIVEEFRKTQQTSPDKVDYEYSELLLYQNQVLREAGLHKEALDHLNNYEKQICDKLAVEESRGELLLKLEKPQEASEVYRRLQERNPENWAYYQGLEKALKPVGVKLLLLGSGWGSCSLEARQKIYEASCIKFPKGLVPRRLPLNFLTGEKFRQSLDSYLRINFSKGCPPVFTTLKSLYNDKEKVTVIEELVVGYETCLKSCRMFSENDDGKEEPPTTLLWVQYFLAQHFDFVGQPRLALEFINAAIDSTPTLIELFLIKAKIYKHAGNIKEAARWMDEAQALDTADRFINSKCAKYMLKAGLIKEAEEMCSKFTREGTSAVDNLNEMQCMWFQTECALAYKAMNKYGEALKKCHEIERHFVEITDDQFDFHTYCMRKMTLRSYVDLLKLEDVLRQHPFYYKAARTAIQIYLTLHDKPLTDDNKESQADTENLTDKELKKLRNKQRRAQKKAQLEEEKKNAEKEKQLKNQKKKKEDDDEEIGGPREELIPDKLAKPENPLDEAVKFLIPLKNLVRKKVETHLLAFEIYFRKEKYLLMLQSIKRAVNIEPSNPWLHQCLVRFFKGVSESTDLAEAVRTVLTHEISRLFGESSPQSFNKNYLSQHSNSIPHRLAAAKMMVYLEPSSDKMACEIATALDESLAGRSIQICTEVLEALRDGQLGEGQQKAAEAYRAACHKIYPYSLAFMPPGYQDNSTIISSNGDLSAGEHDDIVNEM</sequence>
<keyword evidence="1" id="KW-0677">Repeat</keyword>
<dbReference type="Proteomes" id="UP000472276">
    <property type="component" value="Unassembled WGS sequence"/>
</dbReference>
<dbReference type="InterPro" id="IPR021183">
    <property type="entry name" value="NatA_aux_su"/>
</dbReference>
<proteinExistence type="predicted"/>
<reference evidence="5" key="2">
    <citation type="submission" date="2025-09" db="UniProtKB">
        <authorList>
            <consortium name="Ensembl"/>
        </authorList>
    </citation>
    <scope>IDENTIFICATION</scope>
</reference>
<keyword evidence="6" id="KW-1185">Reference proteome</keyword>
<gene>
    <name evidence="5" type="primary">naa15a</name>
</gene>
<dbReference type="InterPro" id="IPR011990">
    <property type="entry name" value="TPR-like_helical_dom_sf"/>
</dbReference>